<keyword evidence="2" id="KW-1185">Reference proteome</keyword>
<organism evidence="1 2">
    <name type="scientific">Muraenolepis orangiensis</name>
    <name type="common">Patagonian moray cod</name>
    <dbReference type="NCBI Taxonomy" id="630683"/>
    <lineage>
        <taxon>Eukaryota</taxon>
        <taxon>Metazoa</taxon>
        <taxon>Chordata</taxon>
        <taxon>Craniata</taxon>
        <taxon>Vertebrata</taxon>
        <taxon>Euteleostomi</taxon>
        <taxon>Actinopterygii</taxon>
        <taxon>Neopterygii</taxon>
        <taxon>Teleostei</taxon>
        <taxon>Neoteleostei</taxon>
        <taxon>Acanthomorphata</taxon>
        <taxon>Zeiogadaria</taxon>
        <taxon>Gadariae</taxon>
        <taxon>Gadiformes</taxon>
        <taxon>Muraenolepidoidei</taxon>
        <taxon>Muraenolepididae</taxon>
        <taxon>Muraenolepis</taxon>
    </lineage>
</organism>
<dbReference type="Proteomes" id="UP001148018">
    <property type="component" value="Unassembled WGS sequence"/>
</dbReference>
<reference evidence="1" key="1">
    <citation type="submission" date="2022-07" db="EMBL/GenBank/DDBJ databases">
        <title>Chromosome-level genome of Muraenolepis orangiensis.</title>
        <authorList>
            <person name="Kim J."/>
        </authorList>
    </citation>
    <scope>NUCLEOTIDE SEQUENCE</scope>
    <source>
        <strain evidence="1">KU_S4_2022</strain>
        <tissue evidence="1">Muscle</tissue>
    </source>
</reference>
<dbReference type="AlphaFoldDB" id="A0A9Q0IFX5"/>
<protein>
    <recommendedName>
        <fullName evidence="3">DUF4371 domain-containing protein</fullName>
    </recommendedName>
</protein>
<evidence type="ECO:0000313" key="1">
    <source>
        <dbReference type="EMBL" id="KAJ3599022.1"/>
    </source>
</evidence>
<evidence type="ECO:0000313" key="2">
    <source>
        <dbReference type="Proteomes" id="UP001148018"/>
    </source>
</evidence>
<dbReference type="OrthoDB" id="8865791at2759"/>
<proteinExistence type="predicted"/>
<comment type="caution">
    <text evidence="1">The sequence shown here is derived from an EMBL/GenBank/DDBJ whole genome shotgun (WGS) entry which is preliminary data.</text>
</comment>
<dbReference type="PANTHER" id="PTHR45913">
    <property type="entry name" value="EPM2A-INTERACTING PROTEIN 1"/>
    <property type="match status" value="1"/>
</dbReference>
<dbReference type="EMBL" id="JANIIK010000048">
    <property type="protein sequence ID" value="KAJ3599022.1"/>
    <property type="molecule type" value="Genomic_DNA"/>
</dbReference>
<dbReference type="PANTHER" id="PTHR45913:SF21">
    <property type="entry name" value="DUF4371 DOMAIN-CONTAINING PROTEIN"/>
    <property type="match status" value="1"/>
</dbReference>
<accession>A0A9Q0IFX5</accession>
<gene>
    <name evidence="1" type="ORF">NHX12_032985</name>
</gene>
<evidence type="ECO:0008006" key="3">
    <source>
        <dbReference type="Google" id="ProtNLM"/>
    </source>
</evidence>
<name>A0A9Q0IFX5_9TELE</name>
<sequence length="163" mass="18395">MFRSVVKSSDNVTEASFKIVWNIAKAKKPATEGEFLKNTFADCAESLFSEFKNKDDIIRQMSKLQLSDSTVTRRVEVISDDLLSQLLKYIASAEYFSLAMDESTDRTDIAQLIVWVRFLKGDTFAEEMLALLPLTGQTRGEDIHSAMMSFFYGPGKKAGFSDY</sequence>